<proteinExistence type="predicted"/>
<dbReference type="RefSeq" id="WP_090792406.1">
    <property type="nucleotide sequence ID" value="NZ_FMYI01000001.1"/>
</dbReference>
<feature type="transmembrane region" description="Helical" evidence="5">
    <location>
        <begin position="59"/>
        <end position="77"/>
    </location>
</feature>
<evidence type="ECO:0000256" key="5">
    <source>
        <dbReference type="SAM" id="Phobius"/>
    </source>
</evidence>
<comment type="subcellular location">
    <subcellularLocation>
        <location evidence="1">Membrane</location>
        <topology evidence="1">Multi-pass membrane protein</topology>
    </subcellularLocation>
</comment>
<name>A0A1G6GSB5_9BACI</name>
<evidence type="ECO:0000256" key="1">
    <source>
        <dbReference type="ARBA" id="ARBA00004141"/>
    </source>
</evidence>
<dbReference type="Pfam" id="PF06271">
    <property type="entry name" value="RDD"/>
    <property type="match status" value="1"/>
</dbReference>
<organism evidence="7 8">
    <name type="scientific">Pelagirhabdus alkalitolerans</name>
    <dbReference type="NCBI Taxonomy" id="1612202"/>
    <lineage>
        <taxon>Bacteria</taxon>
        <taxon>Bacillati</taxon>
        <taxon>Bacillota</taxon>
        <taxon>Bacilli</taxon>
        <taxon>Bacillales</taxon>
        <taxon>Bacillaceae</taxon>
        <taxon>Pelagirhabdus</taxon>
    </lineage>
</organism>
<protein>
    <submittedName>
        <fullName evidence="7">RDD family protein</fullName>
    </submittedName>
</protein>
<dbReference type="Proteomes" id="UP000242949">
    <property type="component" value="Unassembled WGS sequence"/>
</dbReference>
<dbReference type="EMBL" id="FMYI01000001">
    <property type="protein sequence ID" value="SDB84066.1"/>
    <property type="molecule type" value="Genomic_DNA"/>
</dbReference>
<accession>A0A1G6GSB5</accession>
<reference evidence="8" key="1">
    <citation type="submission" date="2016-09" db="EMBL/GenBank/DDBJ databases">
        <authorList>
            <person name="Varghese N."/>
            <person name="Submissions S."/>
        </authorList>
    </citation>
    <scope>NUCLEOTIDE SEQUENCE [LARGE SCALE GENOMIC DNA]</scope>
    <source>
        <strain evidence="8">S5</strain>
    </source>
</reference>
<keyword evidence="3 5" id="KW-1133">Transmembrane helix</keyword>
<dbReference type="STRING" id="1612202.SAMN05421734_101381"/>
<dbReference type="InterPro" id="IPR010432">
    <property type="entry name" value="RDD"/>
</dbReference>
<dbReference type="AlphaFoldDB" id="A0A1G6GSB5"/>
<feature type="transmembrane region" description="Helical" evidence="5">
    <location>
        <begin position="134"/>
        <end position="156"/>
    </location>
</feature>
<evidence type="ECO:0000256" key="3">
    <source>
        <dbReference type="ARBA" id="ARBA00022989"/>
    </source>
</evidence>
<keyword evidence="4 5" id="KW-0472">Membrane</keyword>
<sequence length="179" mass="20639">MNSNKATNDETSVILTRFKALFFDWLFICLYLLILLSISLALYFLVLDGIPEFTNIQSQLIATLTSVLPIIVIFSMMEGSEPFASWGKRKSNLKVLYNNQPLKRSIVRNTIKFLPWQLGHMSTINGMYHDFNTLYSMVFFVLSMALPISYILMVFLRKDSRHLADLLTKSKVVKVERSI</sequence>
<gene>
    <name evidence="7" type="ORF">SAMN05421734_101381</name>
</gene>
<dbReference type="GO" id="GO:0016020">
    <property type="term" value="C:membrane"/>
    <property type="evidence" value="ECO:0007669"/>
    <property type="project" value="UniProtKB-SubCell"/>
</dbReference>
<evidence type="ECO:0000256" key="2">
    <source>
        <dbReference type="ARBA" id="ARBA00022692"/>
    </source>
</evidence>
<evidence type="ECO:0000259" key="6">
    <source>
        <dbReference type="Pfam" id="PF06271"/>
    </source>
</evidence>
<dbReference type="OrthoDB" id="1450430at2"/>
<keyword evidence="8" id="KW-1185">Reference proteome</keyword>
<evidence type="ECO:0000313" key="7">
    <source>
        <dbReference type="EMBL" id="SDB84066.1"/>
    </source>
</evidence>
<feature type="transmembrane region" description="Helical" evidence="5">
    <location>
        <begin position="25"/>
        <end position="47"/>
    </location>
</feature>
<evidence type="ECO:0000313" key="8">
    <source>
        <dbReference type="Proteomes" id="UP000242949"/>
    </source>
</evidence>
<keyword evidence="2 5" id="KW-0812">Transmembrane</keyword>
<feature type="domain" description="RDD" evidence="6">
    <location>
        <begin position="14"/>
        <end position="168"/>
    </location>
</feature>
<evidence type="ECO:0000256" key="4">
    <source>
        <dbReference type="ARBA" id="ARBA00023136"/>
    </source>
</evidence>